<dbReference type="AlphaFoldDB" id="A0A1G8A6P6"/>
<evidence type="ECO:0000313" key="10">
    <source>
        <dbReference type="Proteomes" id="UP000198607"/>
    </source>
</evidence>
<comment type="function">
    <text evidence="7">Part of the tripartite ATP-independent periplasmic (TRAP) transport system.</text>
</comment>
<feature type="transmembrane region" description="Helical" evidence="7">
    <location>
        <begin position="396"/>
        <end position="419"/>
    </location>
</feature>
<evidence type="ECO:0000256" key="2">
    <source>
        <dbReference type="ARBA" id="ARBA00022475"/>
    </source>
</evidence>
<dbReference type="STRING" id="83767.SAMN05660652_01286"/>
<feature type="transmembrane region" description="Helical" evidence="7">
    <location>
        <begin position="355"/>
        <end position="376"/>
    </location>
</feature>
<proteinExistence type="inferred from homology"/>
<keyword evidence="7" id="KW-0813">Transport</keyword>
<accession>A0A1G8A6P6</accession>
<evidence type="ECO:0000259" key="8">
    <source>
        <dbReference type="Pfam" id="PF06808"/>
    </source>
</evidence>
<organism evidence="9 10">
    <name type="scientific">Propionivibrio dicarboxylicus</name>
    <dbReference type="NCBI Taxonomy" id="83767"/>
    <lineage>
        <taxon>Bacteria</taxon>
        <taxon>Pseudomonadati</taxon>
        <taxon>Pseudomonadota</taxon>
        <taxon>Betaproteobacteria</taxon>
        <taxon>Rhodocyclales</taxon>
        <taxon>Rhodocyclaceae</taxon>
        <taxon>Propionivibrio</taxon>
    </lineage>
</organism>
<evidence type="ECO:0000256" key="6">
    <source>
        <dbReference type="ARBA" id="ARBA00023136"/>
    </source>
</evidence>
<feature type="transmembrane region" description="Helical" evidence="7">
    <location>
        <begin position="168"/>
        <end position="192"/>
    </location>
</feature>
<reference evidence="9 10" key="1">
    <citation type="submission" date="2016-10" db="EMBL/GenBank/DDBJ databases">
        <authorList>
            <person name="de Groot N.N."/>
        </authorList>
    </citation>
    <scope>NUCLEOTIDE SEQUENCE [LARGE SCALE GENOMIC DNA]</scope>
    <source>
        <strain evidence="9 10">DSM 5885</strain>
    </source>
</reference>
<keyword evidence="3 7" id="KW-0997">Cell inner membrane</keyword>
<feature type="transmembrane region" description="Helical" evidence="7">
    <location>
        <begin position="6"/>
        <end position="35"/>
    </location>
</feature>
<keyword evidence="6 7" id="KW-0472">Membrane</keyword>
<comment type="subcellular location">
    <subcellularLocation>
        <location evidence="1 7">Cell inner membrane</location>
        <topology evidence="1 7">Multi-pass membrane protein</topology>
    </subcellularLocation>
</comment>
<feature type="transmembrane region" description="Helical" evidence="7">
    <location>
        <begin position="317"/>
        <end position="343"/>
    </location>
</feature>
<protein>
    <recommendedName>
        <fullName evidence="7">TRAP transporter large permease protein</fullName>
    </recommendedName>
</protein>
<dbReference type="GO" id="GO:0022857">
    <property type="term" value="F:transmembrane transporter activity"/>
    <property type="evidence" value="ECO:0007669"/>
    <property type="project" value="UniProtKB-UniRule"/>
</dbReference>
<evidence type="ECO:0000256" key="7">
    <source>
        <dbReference type="RuleBase" id="RU369079"/>
    </source>
</evidence>
<comment type="similarity">
    <text evidence="7">Belongs to the TRAP transporter large permease family.</text>
</comment>
<dbReference type="NCBIfam" id="TIGR00786">
    <property type="entry name" value="dctM"/>
    <property type="match status" value="1"/>
</dbReference>
<keyword evidence="5 7" id="KW-1133">Transmembrane helix</keyword>
<gene>
    <name evidence="9" type="ORF">SAMN05660652_01286</name>
</gene>
<feature type="transmembrane region" description="Helical" evidence="7">
    <location>
        <begin position="47"/>
        <end position="66"/>
    </location>
</feature>
<feature type="transmembrane region" description="Helical" evidence="7">
    <location>
        <begin position="277"/>
        <end position="297"/>
    </location>
</feature>
<evidence type="ECO:0000256" key="3">
    <source>
        <dbReference type="ARBA" id="ARBA00022519"/>
    </source>
</evidence>
<dbReference type="PIRSF" id="PIRSF006066">
    <property type="entry name" value="HI0050"/>
    <property type="match status" value="1"/>
</dbReference>
<dbReference type="EMBL" id="FNCY01000004">
    <property type="protein sequence ID" value="SDH16060.1"/>
    <property type="molecule type" value="Genomic_DNA"/>
</dbReference>
<dbReference type="InterPro" id="IPR010656">
    <property type="entry name" value="DctM"/>
</dbReference>
<feature type="transmembrane region" description="Helical" evidence="7">
    <location>
        <begin position="135"/>
        <end position="162"/>
    </location>
</feature>
<dbReference type="PANTHER" id="PTHR33362:SF4">
    <property type="entry name" value="2,3-DIKETO-L-GULONATE TRAP TRANSPORTER LARGE PERMEASE PROTEIN YIAN"/>
    <property type="match status" value="1"/>
</dbReference>
<feature type="transmembrane region" description="Helical" evidence="7">
    <location>
        <begin position="240"/>
        <end position="256"/>
    </location>
</feature>
<keyword evidence="10" id="KW-1185">Reference proteome</keyword>
<dbReference type="Proteomes" id="UP000198607">
    <property type="component" value="Unassembled WGS sequence"/>
</dbReference>
<dbReference type="RefSeq" id="WP_091935573.1">
    <property type="nucleotide sequence ID" value="NZ_FNCY01000004.1"/>
</dbReference>
<dbReference type="OrthoDB" id="9777699at2"/>
<feature type="domain" description="TRAP C4-dicarboxylate transport system permease DctM subunit" evidence="8">
    <location>
        <begin position="10"/>
        <end position="416"/>
    </location>
</feature>
<feature type="transmembrane region" description="Helical" evidence="7">
    <location>
        <begin position="213"/>
        <end position="234"/>
    </location>
</feature>
<sequence>MTVAVFMFSLCGAMMLGMPIAFALIACGIALMFHLDMYDVRILAQNLIIGADSFALMAVPFFLLVGELMNAGGISKRIINFGMALVGHIRGGLGYVAIIAAFIFAGLSGSAVADTAALCAIMIPMMGEAGYNKAGCAALIGSGGIVAMILPPSIAFIVFGAIGNVSVVKLFIAGIFPGILLCCSLAGAWWYISRKQQVVVFPKKTKAEVWQATREASWALFLPILIMVGIKGGVVTPTEAAVGAVFYTLFLCLVIYRSVKLSQIPHILMAAAKTTSVIMFLIAAAMVSAWLIAIANIPGEVTEWLEPLMGNRLLLLIAINVLVFVVGTAMDLTPTVLILTPVLMPIVLKAGIDPVYFGVIFILNNAIGLLTPPVGTVLNAACGAGKVKMDELMVQVVPYLLIESGLLLLLILFPELVLVPLKWMS</sequence>
<evidence type="ECO:0000256" key="5">
    <source>
        <dbReference type="ARBA" id="ARBA00022989"/>
    </source>
</evidence>
<dbReference type="PANTHER" id="PTHR33362">
    <property type="entry name" value="SIALIC ACID TRAP TRANSPORTER PERMEASE PROTEIN SIAT-RELATED"/>
    <property type="match status" value="1"/>
</dbReference>
<dbReference type="GO" id="GO:0005886">
    <property type="term" value="C:plasma membrane"/>
    <property type="evidence" value="ECO:0007669"/>
    <property type="project" value="UniProtKB-SubCell"/>
</dbReference>
<keyword evidence="2" id="KW-1003">Cell membrane</keyword>
<evidence type="ECO:0000313" key="9">
    <source>
        <dbReference type="EMBL" id="SDH16060.1"/>
    </source>
</evidence>
<keyword evidence="4 7" id="KW-0812">Transmembrane</keyword>
<dbReference type="InterPro" id="IPR004681">
    <property type="entry name" value="TRAP_DctM"/>
</dbReference>
<name>A0A1G8A6P6_9RHOO</name>
<evidence type="ECO:0000256" key="1">
    <source>
        <dbReference type="ARBA" id="ARBA00004429"/>
    </source>
</evidence>
<dbReference type="Pfam" id="PF06808">
    <property type="entry name" value="DctM"/>
    <property type="match status" value="1"/>
</dbReference>
<evidence type="ECO:0000256" key="4">
    <source>
        <dbReference type="ARBA" id="ARBA00022692"/>
    </source>
</evidence>
<comment type="subunit">
    <text evidence="7">The complex comprises the extracytoplasmic solute receptor protein and the two transmembrane proteins.</text>
</comment>
<feature type="transmembrane region" description="Helical" evidence="7">
    <location>
        <begin position="93"/>
        <end position="123"/>
    </location>
</feature>